<name>A0A858BWK8_9FIRM</name>
<dbReference type="PANTHER" id="PTHR36434:SF1">
    <property type="entry name" value="MEMBRANE PROTEASE YUGP-RELATED"/>
    <property type="match status" value="1"/>
</dbReference>
<keyword evidence="1" id="KW-0812">Transmembrane</keyword>
<keyword evidence="1" id="KW-1133">Transmembrane helix</keyword>
<protein>
    <submittedName>
        <fullName evidence="2">Zinc metallopeptidase</fullName>
    </submittedName>
</protein>
<evidence type="ECO:0000313" key="3">
    <source>
        <dbReference type="Proteomes" id="UP000466848"/>
    </source>
</evidence>
<gene>
    <name evidence="2" type="ORF">Ami103574_11765</name>
</gene>
<keyword evidence="1" id="KW-0472">Membrane</keyword>
<feature type="transmembrane region" description="Helical" evidence="1">
    <location>
        <begin position="6"/>
        <end position="23"/>
    </location>
</feature>
<dbReference type="RefSeq" id="WP_163067197.1">
    <property type="nucleotide sequence ID" value="NZ_CP048649.1"/>
</dbReference>
<reference evidence="2 3" key="1">
    <citation type="submission" date="2020-02" db="EMBL/GenBank/DDBJ databases">
        <authorList>
            <person name="Kim Y.B."/>
            <person name="Roh S.W."/>
        </authorList>
    </citation>
    <scope>NUCLEOTIDE SEQUENCE [LARGE SCALE GENOMIC DNA]</scope>
    <source>
        <strain evidence="2 3">DSM 103574</strain>
    </source>
</reference>
<organism evidence="2 3">
    <name type="scientific">Aminipila butyrica</name>
    <dbReference type="NCBI Taxonomy" id="433296"/>
    <lineage>
        <taxon>Bacteria</taxon>
        <taxon>Bacillati</taxon>
        <taxon>Bacillota</taxon>
        <taxon>Clostridia</taxon>
        <taxon>Peptostreptococcales</taxon>
        <taxon>Anaerovoracaceae</taxon>
        <taxon>Aminipila</taxon>
    </lineage>
</organism>
<accession>A0A858BWK8</accession>
<dbReference type="EMBL" id="CP048649">
    <property type="protein sequence ID" value="QIB69957.1"/>
    <property type="molecule type" value="Genomic_DNA"/>
</dbReference>
<feature type="transmembrane region" description="Helical" evidence="1">
    <location>
        <begin position="156"/>
        <end position="176"/>
    </location>
</feature>
<dbReference type="PANTHER" id="PTHR36434">
    <property type="entry name" value="MEMBRANE PROTEASE YUGP-RELATED"/>
    <property type="match status" value="1"/>
</dbReference>
<feature type="transmembrane region" description="Helical" evidence="1">
    <location>
        <begin position="204"/>
        <end position="224"/>
    </location>
</feature>
<dbReference type="Proteomes" id="UP000466848">
    <property type="component" value="Chromosome"/>
</dbReference>
<dbReference type="Pfam" id="PF04298">
    <property type="entry name" value="Zn_peptidase_2"/>
    <property type="match status" value="1"/>
</dbReference>
<keyword evidence="3" id="KW-1185">Reference proteome</keyword>
<feature type="transmembrane region" description="Helical" evidence="1">
    <location>
        <begin position="123"/>
        <end position="144"/>
    </location>
</feature>
<proteinExistence type="predicted"/>
<evidence type="ECO:0000313" key="2">
    <source>
        <dbReference type="EMBL" id="QIB69957.1"/>
    </source>
</evidence>
<dbReference type="InterPro" id="IPR007395">
    <property type="entry name" value="Zn_peptidase_2"/>
</dbReference>
<dbReference type="KEGG" id="abut:Ami103574_11765"/>
<evidence type="ECO:0000256" key="1">
    <source>
        <dbReference type="SAM" id="Phobius"/>
    </source>
</evidence>
<sequence length="233" mass="25743">MWYYDWTILLLIPAMIFSIYAQGRVSGAYRKYAGVRNSRNMTGAQAARIILDSNGLRDVRIEMTGGTLSDHYDPRGRVMRLSAKVYNEPSVASVSIAAHESGHAIQHAEFYLPLKIRNTIVPVVNFASMLSWPLMIIGIIIANGGNYARGSLLMDLGILFFVAVVVFHAVTLPVELNASRRAMKQMEGLGILAYEEETRGARKVLSAAALTYLAALATALANLLRLLMLRERN</sequence>
<dbReference type="AlphaFoldDB" id="A0A858BWK8"/>